<gene>
    <name evidence="2" type="ORF">Gohar_021468</name>
</gene>
<sequence>AKKCGVRIVYKKDLEETKELQCHSNQSSPNFKHIHQHSAHNHGSVSSTSHIKRKRNIYEEEEEEGPQPNRMQKLFKFMGQSGKKH</sequence>
<evidence type="ECO:0000313" key="2">
    <source>
        <dbReference type="EMBL" id="MBA0817389.1"/>
    </source>
</evidence>
<comment type="caution">
    <text evidence="2">The sequence shown here is derived from an EMBL/GenBank/DDBJ whole genome shotgun (WGS) entry which is preliminary data.</text>
</comment>
<dbReference type="EMBL" id="JABFAD010000219">
    <property type="protein sequence ID" value="MBA0817389.1"/>
    <property type="molecule type" value="Genomic_DNA"/>
</dbReference>
<keyword evidence="3" id="KW-1185">Reference proteome</keyword>
<dbReference type="Proteomes" id="UP000593560">
    <property type="component" value="Unassembled WGS sequence"/>
</dbReference>
<evidence type="ECO:0000256" key="1">
    <source>
        <dbReference type="SAM" id="MobiDB-lite"/>
    </source>
</evidence>
<feature type="region of interest" description="Disordered" evidence="1">
    <location>
        <begin position="20"/>
        <end position="71"/>
    </location>
</feature>
<organism evidence="2 3">
    <name type="scientific">Gossypium harknessii</name>
    <dbReference type="NCBI Taxonomy" id="34285"/>
    <lineage>
        <taxon>Eukaryota</taxon>
        <taxon>Viridiplantae</taxon>
        <taxon>Streptophyta</taxon>
        <taxon>Embryophyta</taxon>
        <taxon>Tracheophyta</taxon>
        <taxon>Spermatophyta</taxon>
        <taxon>Magnoliopsida</taxon>
        <taxon>eudicotyledons</taxon>
        <taxon>Gunneridae</taxon>
        <taxon>Pentapetalae</taxon>
        <taxon>rosids</taxon>
        <taxon>malvids</taxon>
        <taxon>Malvales</taxon>
        <taxon>Malvaceae</taxon>
        <taxon>Malvoideae</taxon>
        <taxon>Gossypium</taxon>
    </lineage>
</organism>
<dbReference type="OrthoDB" id="1751997at2759"/>
<dbReference type="AlphaFoldDB" id="A0A7J9I5J4"/>
<proteinExistence type="predicted"/>
<accession>A0A7J9I5J4</accession>
<name>A0A7J9I5J4_9ROSI</name>
<feature type="non-terminal residue" evidence="2">
    <location>
        <position position="1"/>
    </location>
</feature>
<reference evidence="2 3" key="1">
    <citation type="journal article" date="2019" name="Genome Biol. Evol.">
        <title>Insights into the evolution of the New World diploid cottons (Gossypium, subgenus Houzingenia) based on genome sequencing.</title>
        <authorList>
            <person name="Grover C.E."/>
            <person name="Arick M.A. 2nd"/>
            <person name="Thrash A."/>
            <person name="Conover J.L."/>
            <person name="Sanders W.S."/>
            <person name="Peterson D.G."/>
            <person name="Frelichowski J.E."/>
            <person name="Scheffler J.A."/>
            <person name="Scheffler B.E."/>
            <person name="Wendel J.F."/>
        </authorList>
    </citation>
    <scope>NUCLEOTIDE SEQUENCE [LARGE SCALE GENOMIC DNA]</scope>
    <source>
        <strain evidence="2">0</strain>
        <tissue evidence="2">Leaf</tissue>
    </source>
</reference>
<protein>
    <submittedName>
        <fullName evidence="2">Uncharacterized protein</fullName>
    </submittedName>
</protein>
<evidence type="ECO:0000313" key="3">
    <source>
        <dbReference type="Proteomes" id="UP000593560"/>
    </source>
</evidence>